<dbReference type="PROSITE" id="PS51257">
    <property type="entry name" value="PROKAR_LIPOPROTEIN"/>
    <property type="match status" value="1"/>
</dbReference>
<feature type="signal peptide" evidence="1">
    <location>
        <begin position="1"/>
        <end position="20"/>
    </location>
</feature>
<proteinExistence type="predicted"/>
<dbReference type="PANTHER" id="PTHR35271">
    <property type="entry name" value="ABC TRANSPORTER, SUBSTRATE-BINDING LIPOPROTEIN-RELATED"/>
    <property type="match status" value="1"/>
</dbReference>
<dbReference type="AlphaFoldDB" id="A0A7G9RZ29"/>
<reference evidence="2 3" key="1">
    <citation type="submission" date="2020-08" db="EMBL/GenBank/DDBJ databases">
        <title>Genome sequence of Erysipelothrix inopinata DSM 15511T.</title>
        <authorList>
            <person name="Hyun D.-W."/>
            <person name="Bae J.-W."/>
        </authorList>
    </citation>
    <scope>NUCLEOTIDE SEQUENCE [LARGE SCALE GENOMIC DNA]</scope>
    <source>
        <strain evidence="2 3">DSM 15511</strain>
    </source>
</reference>
<feature type="chain" id="PRO_5038765298" evidence="1">
    <location>
        <begin position="21"/>
        <end position="317"/>
    </location>
</feature>
<dbReference type="PANTHER" id="PTHR35271:SF1">
    <property type="entry name" value="ABC TRANSPORTER, SUBSTRATE-BINDING LIPOPROTEIN"/>
    <property type="match status" value="1"/>
</dbReference>
<dbReference type="KEGG" id="eio:H9L01_00300"/>
<dbReference type="RefSeq" id="WP_187533975.1">
    <property type="nucleotide sequence ID" value="NZ_CBCSHU010000025.1"/>
</dbReference>
<dbReference type="EMBL" id="CP060715">
    <property type="protein sequence ID" value="QNN60854.1"/>
    <property type="molecule type" value="Genomic_DNA"/>
</dbReference>
<organism evidence="2 3">
    <name type="scientific">Erysipelothrix inopinata</name>
    <dbReference type="NCBI Taxonomy" id="225084"/>
    <lineage>
        <taxon>Bacteria</taxon>
        <taxon>Bacillati</taxon>
        <taxon>Bacillota</taxon>
        <taxon>Erysipelotrichia</taxon>
        <taxon>Erysipelotrichales</taxon>
        <taxon>Erysipelotrichaceae</taxon>
        <taxon>Erysipelothrix</taxon>
    </lineage>
</organism>
<dbReference type="Proteomes" id="UP000515928">
    <property type="component" value="Chromosome"/>
</dbReference>
<keyword evidence="3" id="KW-1185">Reference proteome</keyword>
<sequence length="317" mass="33833">MKKNILIVLLTMFILAGCQAKGNEKFKVGVIQWGDHPALNDSFDGMNSVLKERDDFEVVIKTANEDVSTAQQIASQFVNDKVDLIFAVATPSVQAAVNAAEGTGIPIVFSAVSDAKQAGLVENVNQPEGNVTGVSDMPPLKKQFELINEITPNVKTVGIPFNTGEINSTNQVKDIKAFASELGLEIVEKGISQSNELPMAVSQLAQNVDAMFIVNDNTVAASTGLVVDAGLKTNIPVFMAESGQFDQGIFASDSVSYMSLGKQAGEMIVDILVNKKEIKDLPVVTATSTELMVSQKIATELGIEIPGSVLERAMVKE</sequence>
<dbReference type="Pfam" id="PF04392">
    <property type="entry name" value="ABC_sub_bind"/>
    <property type="match status" value="1"/>
</dbReference>
<name>A0A7G9RZ29_9FIRM</name>
<protein>
    <submittedName>
        <fullName evidence="2">ABC transporter substrate-binding protein</fullName>
    </submittedName>
</protein>
<evidence type="ECO:0000256" key="1">
    <source>
        <dbReference type="SAM" id="SignalP"/>
    </source>
</evidence>
<keyword evidence="1" id="KW-0732">Signal</keyword>
<dbReference type="InterPro" id="IPR028082">
    <property type="entry name" value="Peripla_BP_I"/>
</dbReference>
<accession>A0A7G9RZ29</accession>
<evidence type="ECO:0000313" key="3">
    <source>
        <dbReference type="Proteomes" id="UP000515928"/>
    </source>
</evidence>
<dbReference type="CDD" id="cd06325">
    <property type="entry name" value="PBP1_ABC_unchar_transporter"/>
    <property type="match status" value="1"/>
</dbReference>
<dbReference type="Gene3D" id="3.40.50.2300">
    <property type="match status" value="2"/>
</dbReference>
<gene>
    <name evidence="2" type="ORF">H9L01_00300</name>
</gene>
<dbReference type="InterPro" id="IPR007487">
    <property type="entry name" value="ABC_transpt-TYRBP-like"/>
</dbReference>
<evidence type="ECO:0000313" key="2">
    <source>
        <dbReference type="EMBL" id="QNN60854.1"/>
    </source>
</evidence>
<dbReference type="SUPFAM" id="SSF53822">
    <property type="entry name" value="Periplasmic binding protein-like I"/>
    <property type="match status" value="1"/>
</dbReference>